<protein>
    <submittedName>
        <fullName evidence="4">Longitudinals lacking protein, isoform G</fullName>
    </submittedName>
</protein>
<keyword evidence="2" id="KW-1133">Transmembrane helix</keyword>
<evidence type="ECO:0000313" key="4">
    <source>
        <dbReference type="EMBL" id="JAG38167.1"/>
    </source>
</evidence>
<evidence type="ECO:0000256" key="2">
    <source>
        <dbReference type="SAM" id="Phobius"/>
    </source>
</evidence>
<dbReference type="AlphaFoldDB" id="A0A0A9YYV2"/>
<dbReference type="EMBL" id="GBHO01005437">
    <property type="protein sequence ID" value="JAG38167.1"/>
    <property type="molecule type" value="Transcribed_RNA"/>
</dbReference>
<gene>
    <name evidence="4" type="primary">lola_10</name>
    <name evidence="4" type="ORF">CM83_22393</name>
</gene>
<keyword evidence="1" id="KW-0863">Zinc-finger</keyword>
<proteinExistence type="predicted"/>
<keyword evidence="2" id="KW-0472">Membrane</keyword>
<evidence type="ECO:0000256" key="1">
    <source>
        <dbReference type="PROSITE-ProRule" id="PRU00042"/>
    </source>
</evidence>
<keyword evidence="1" id="KW-0862">Zinc</keyword>
<feature type="non-terminal residue" evidence="4">
    <location>
        <position position="121"/>
    </location>
</feature>
<keyword evidence="1" id="KW-0479">Metal-binding</keyword>
<dbReference type="SUPFAM" id="SSF57667">
    <property type="entry name" value="beta-beta-alpha zinc fingers"/>
    <property type="match status" value="1"/>
</dbReference>
<reference evidence="4" key="2">
    <citation type="submission" date="2014-07" db="EMBL/GenBank/DDBJ databases">
        <authorList>
            <person name="Hull J."/>
        </authorList>
    </citation>
    <scope>NUCLEOTIDE SEQUENCE</scope>
</reference>
<name>A0A0A9YYV2_LYGHE</name>
<dbReference type="InterPro" id="IPR013087">
    <property type="entry name" value="Znf_C2H2_type"/>
</dbReference>
<dbReference type="Gene3D" id="3.30.160.60">
    <property type="entry name" value="Classic Zinc Finger"/>
    <property type="match status" value="1"/>
</dbReference>
<keyword evidence="2" id="KW-0812">Transmembrane</keyword>
<feature type="transmembrane region" description="Helical" evidence="2">
    <location>
        <begin position="20"/>
        <end position="44"/>
    </location>
</feature>
<accession>A0A0A9YYV2</accession>
<organism evidence="4">
    <name type="scientific">Lygus hesperus</name>
    <name type="common">Western plant bug</name>
    <dbReference type="NCBI Taxonomy" id="30085"/>
    <lineage>
        <taxon>Eukaryota</taxon>
        <taxon>Metazoa</taxon>
        <taxon>Ecdysozoa</taxon>
        <taxon>Arthropoda</taxon>
        <taxon>Hexapoda</taxon>
        <taxon>Insecta</taxon>
        <taxon>Pterygota</taxon>
        <taxon>Neoptera</taxon>
        <taxon>Paraneoptera</taxon>
        <taxon>Hemiptera</taxon>
        <taxon>Heteroptera</taxon>
        <taxon>Panheteroptera</taxon>
        <taxon>Cimicomorpha</taxon>
        <taxon>Miridae</taxon>
        <taxon>Mirini</taxon>
        <taxon>Lygus</taxon>
    </lineage>
</organism>
<feature type="domain" description="C2H2-type" evidence="3">
    <location>
        <begin position="55"/>
        <end position="82"/>
    </location>
</feature>
<dbReference type="PROSITE" id="PS50157">
    <property type="entry name" value="ZINC_FINGER_C2H2_2"/>
    <property type="match status" value="1"/>
</dbReference>
<evidence type="ECO:0000259" key="3">
    <source>
        <dbReference type="PROSITE" id="PS50157"/>
    </source>
</evidence>
<reference evidence="4" key="1">
    <citation type="journal article" date="2014" name="PLoS ONE">
        <title>Transcriptome-Based Identification of ABC Transporters in the Western Tarnished Plant Bug Lygus hesperus.</title>
        <authorList>
            <person name="Hull J.J."/>
            <person name="Chaney K."/>
            <person name="Geib S.M."/>
            <person name="Fabrick J.A."/>
            <person name="Brent C.S."/>
            <person name="Walsh D."/>
            <person name="Lavine L.C."/>
        </authorList>
    </citation>
    <scope>NUCLEOTIDE SEQUENCE</scope>
</reference>
<sequence>MGSFKTEQNTGNRRNIPNNLSVIFIIIAELIGFTVVIGIHWLPVIQWYLISGSRFTCHQCSSSYTLKHNLLKHLRSECGKEPSFCCLVCPHKSKRKGNMKRHICTRHPNLVGTSKEIDAFF</sequence>
<dbReference type="InterPro" id="IPR036236">
    <property type="entry name" value="Znf_C2H2_sf"/>
</dbReference>
<dbReference type="GO" id="GO:0008270">
    <property type="term" value="F:zinc ion binding"/>
    <property type="evidence" value="ECO:0007669"/>
    <property type="project" value="UniProtKB-KW"/>
</dbReference>